<gene>
    <name evidence="1" type="ORF">FGIG_08788</name>
</gene>
<accession>A0A504YTM5</accession>
<keyword evidence="2" id="KW-1185">Reference proteome</keyword>
<dbReference type="Proteomes" id="UP000316759">
    <property type="component" value="Unassembled WGS sequence"/>
</dbReference>
<name>A0A504YTM5_FASGI</name>
<organism evidence="1 2">
    <name type="scientific">Fasciola gigantica</name>
    <name type="common">Giant liver fluke</name>
    <dbReference type="NCBI Taxonomy" id="46835"/>
    <lineage>
        <taxon>Eukaryota</taxon>
        <taxon>Metazoa</taxon>
        <taxon>Spiralia</taxon>
        <taxon>Lophotrochozoa</taxon>
        <taxon>Platyhelminthes</taxon>
        <taxon>Trematoda</taxon>
        <taxon>Digenea</taxon>
        <taxon>Plagiorchiida</taxon>
        <taxon>Echinostomata</taxon>
        <taxon>Echinostomatoidea</taxon>
        <taxon>Fasciolidae</taxon>
        <taxon>Fasciola</taxon>
    </lineage>
</organism>
<reference evidence="1 2" key="1">
    <citation type="submission" date="2019-04" db="EMBL/GenBank/DDBJ databases">
        <title>Annotation for the trematode Fasciola gigantica.</title>
        <authorList>
            <person name="Choi Y.-J."/>
        </authorList>
    </citation>
    <scope>NUCLEOTIDE SEQUENCE [LARGE SCALE GENOMIC DNA]</scope>
    <source>
        <strain evidence="1">Uganda_cow_1</strain>
    </source>
</reference>
<evidence type="ECO:0000313" key="2">
    <source>
        <dbReference type="Proteomes" id="UP000316759"/>
    </source>
</evidence>
<protein>
    <submittedName>
        <fullName evidence="1">Uncharacterized protein</fullName>
    </submittedName>
</protein>
<dbReference type="EMBL" id="SUNJ01008311">
    <property type="protein sequence ID" value="TPP61337.1"/>
    <property type="molecule type" value="Genomic_DNA"/>
</dbReference>
<dbReference type="AlphaFoldDB" id="A0A504YTM5"/>
<evidence type="ECO:0000313" key="1">
    <source>
        <dbReference type="EMBL" id="TPP61337.1"/>
    </source>
</evidence>
<proteinExistence type="predicted"/>
<sequence length="145" mass="16082">MTFTSHEHLRTVKRNSTISLLSSVLGFGYCCVDSVTVAGKAKHVISVRSIRDVYMEHVEEIRQLLWLFHSLATALPDGEACNAISHVCNCDSNYCGTNCQLNGSSNCQHVMKNDAIQSDLLLTNCTENSCLNGKFYREFLDSVSV</sequence>
<comment type="caution">
    <text evidence="1">The sequence shown here is derived from an EMBL/GenBank/DDBJ whole genome shotgun (WGS) entry which is preliminary data.</text>
</comment>